<gene>
    <name evidence="2" type="ORF">DUNSADRAFT_852</name>
</gene>
<comment type="caution">
    <text evidence="2">The sequence shown here is derived from an EMBL/GenBank/DDBJ whole genome shotgun (WGS) entry which is preliminary data.</text>
</comment>
<dbReference type="EMBL" id="MU070529">
    <property type="protein sequence ID" value="KAF5827328.1"/>
    <property type="molecule type" value="Genomic_DNA"/>
</dbReference>
<evidence type="ECO:0000313" key="3">
    <source>
        <dbReference type="Proteomes" id="UP000815325"/>
    </source>
</evidence>
<sequence length="269" mass="28151">MSCVLLLSVSVCPACCCSSVNLPCRGIMPSLLAQQHQFALHAVTDSVLLPCMLHGIPSACTTTALANACTTTIALWHHCATTALCLRNRTPWLHSHCLRPAQPLLYGCAAPALCLCMHTTALCLCNHCSMAAQSIPNACATTALCLCSHCSMAAQLIPNACATTALWLCNCLMAAQPLPSTCAVSFLCLRNDCPMAAQLLPCPCATTPYGCTATALHLRSLFLMPAQPLPYGCATTALSLRNQCSRPALPLPSACATAPCTWQGGVCSL</sequence>
<proteinExistence type="predicted"/>
<dbReference type="Proteomes" id="UP000815325">
    <property type="component" value="Unassembled WGS sequence"/>
</dbReference>
<accession>A0ABQ7FY88</accession>
<reference evidence="2" key="1">
    <citation type="submission" date="2017-08" db="EMBL/GenBank/DDBJ databases">
        <authorList>
            <person name="Polle J.E."/>
            <person name="Barry K."/>
            <person name="Cushman J."/>
            <person name="Schmutz J."/>
            <person name="Tran D."/>
            <person name="Hathwaick L.T."/>
            <person name="Yim W.C."/>
            <person name="Jenkins J."/>
            <person name="Mckie-Krisberg Z.M."/>
            <person name="Prochnik S."/>
            <person name="Lindquist E."/>
            <person name="Dockter R.B."/>
            <person name="Adam C."/>
            <person name="Molina H."/>
            <person name="Bunkerborg J."/>
            <person name="Jin E."/>
            <person name="Buchheim M."/>
            <person name="Magnuson J."/>
        </authorList>
    </citation>
    <scope>NUCLEOTIDE SEQUENCE</scope>
    <source>
        <strain evidence="2">CCAP 19/18</strain>
    </source>
</reference>
<organism evidence="2 3">
    <name type="scientific">Dunaliella salina</name>
    <name type="common">Green alga</name>
    <name type="synonym">Protococcus salinus</name>
    <dbReference type="NCBI Taxonomy" id="3046"/>
    <lineage>
        <taxon>Eukaryota</taxon>
        <taxon>Viridiplantae</taxon>
        <taxon>Chlorophyta</taxon>
        <taxon>core chlorophytes</taxon>
        <taxon>Chlorophyceae</taxon>
        <taxon>CS clade</taxon>
        <taxon>Chlamydomonadales</taxon>
        <taxon>Dunaliellaceae</taxon>
        <taxon>Dunaliella</taxon>
    </lineage>
</organism>
<feature type="chain" id="PRO_5045513664" evidence="1">
    <location>
        <begin position="18"/>
        <end position="269"/>
    </location>
</feature>
<name>A0ABQ7FY88_DUNSA</name>
<evidence type="ECO:0000313" key="2">
    <source>
        <dbReference type="EMBL" id="KAF5827328.1"/>
    </source>
</evidence>
<feature type="signal peptide" evidence="1">
    <location>
        <begin position="1"/>
        <end position="17"/>
    </location>
</feature>
<keyword evidence="3" id="KW-1185">Reference proteome</keyword>
<protein>
    <submittedName>
        <fullName evidence="2">Uncharacterized protein</fullName>
    </submittedName>
</protein>
<keyword evidence="1" id="KW-0732">Signal</keyword>
<evidence type="ECO:0000256" key="1">
    <source>
        <dbReference type="SAM" id="SignalP"/>
    </source>
</evidence>